<accession>A0A9D5Q568</accession>
<dbReference type="InterPro" id="IPR006145">
    <property type="entry name" value="PsdUridine_synth_RsuA/RluA"/>
</dbReference>
<dbReference type="Gene3D" id="3.30.2350.10">
    <property type="entry name" value="Pseudouridine synthase"/>
    <property type="match status" value="1"/>
</dbReference>
<dbReference type="AlphaFoldDB" id="A0A9D5Q568"/>
<proteinExistence type="predicted"/>
<dbReference type="SUPFAM" id="SSF55120">
    <property type="entry name" value="Pseudouridine synthase"/>
    <property type="match status" value="1"/>
</dbReference>
<reference evidence="2" key="1">
    <citation type="submission" date="2019-11" db="EMBL/GenBank/DDBJ databases">
        <title>Microbial mats filling the niche in hypersaline microbial mats.</title>
        <authorList>
            <person name="Wong H.L."/>
            <person name="Macleod F.I."/>
            <person name="White R.A. III"/>
            <person name="Burns B.P."/>
        </authorList>
    </citation>
    <scope>NUCLEOTIDE SEQUENCE</scope>
    <source>
        <strain evidence="2">Rbin_158</strain>
    </source>
</reference>
<dbReference type="PANTHER" id="PTHR21600">
    <property type="entry name" value="MITOCHONDRIAL RNA PSEUDOURIDINE SYNTHASE"/>
    <property type="match status" value="1"/>
</dbReference>
<feature type="domain" description="Pseudouridine synthase RsuA/RluA-like" evidence="1">
    <location>
        <begin position="95"/>
        <end position="241"/>
    </location>
</feature>
<evidence type="ECO:0000259" key="1">
    <source>
        <dbReference type="Pfam" id="PF00849"/>
    </source>
</evidence>
<gene>
    <name evidence="2" type="ORF">GF339_03440</name>
</gene>
<dbReference type="InterPro" id="IPR020103">
    <property type="entry name" value="PsdUridine_synth_cat_dom_sf"/>
</dbReference>
<dbReference type="EMBL" id="WJJP01000106">
    <property type="protein sequence ID" value="MBD3323611.1"/>
    <property type="molecule type" value="Genomic_DNA"/>
</dbReference>
<dbReference type="Pfam" id="PF00849">
    <property type="entry name" value="PseudoU_synth_2"/>
    <property type="match status" value="1"/>
</dbReference>
<dbReference type="GO" id="GO:0003723">
    <property type="term" value="F:RNA binding"/>
    <property type="evidence" value="ECO:0007669"/>
    <property type="project" value="InterPro"/>
</dbReference>
<dbReference type="PROSITE" id="PS01129">
    <property type="entry name" value="PSI_RLU"/>
    <property type="match status" value="1"/>
</dbReference>
<dbReference type="PANTHER" id="PTHR21600:SF84">
    <property type="entry name" value="PSEUDOURIDINE SYNTHASE RSUA_RLUA-LIKE DOMAIN-CONTAINING PROTEIN"/>
    <property type="match status" value="1"/>
</dbReference>
<dbReference type="GO" id="GO:0140098">
    <property type="term" value="F:catalytic activity, acting on RNA"/>
    <property type="evidence" value="ECO:0007669"/>
    <property type="project" value="UniProtKB-ARBA"/>
</dbReference>
<sequence length="299" mass="34724">MESTLSTAPQPSYVTLPPCDPPYPSVVEFLQRRFPKIGRKVWQARLDAGKITDDSGRTITPDTPYRPHLRLRYYREVEREPDIPFTERRLFQSEHLLVACKPHFLPVTPAGPYVNHCLLYRLQAATGIEELAPLHRIDRETAGIVLFSVNKATRGIYHKLFSAGKVTKLYEAVAVLPPKLNRQNWLIKNRIVRGNPWFRVTQEPGPVNAITRIRLIERTAQHGYFRLLPLTGKQHQLRFHLTLLGCQILNDRYYPVLQPKRPDDFSHPLQLLAKVVQFRDPLTHQPMTFRSTRTLCWRS</sequence>
<evidence type="ECO:0000313" key="3">
    <source>
        <dbReference type="Proteomes" id="UP000649604"/>
    </source>
</evidence>
<evidence type="ECO:0000313" key="2">
    <source>
        <dbReference type="EMBL" id="MBD3323611.1"/>
    </source>
</evidence>
<dbReference type="GO" id="GO:0000455">
    <property type="term" value="P:enzyme-directed rRNA pseudouridine synthesis"/>
    <property type="evidence" value="ECO:0007669"/>
    <property type="project" value="TreeGrafter"/>
</dbReference>
<protein>
    <submittedName>
        <fullName evidence="2">Pseudouridine synthase</fullName>
    </submittedName>
</protein>
<dbReference type="Proteomes" id="UP000649604">
    <property type="component" value="Unassembled WGS sequence"/>
</dbReference>
<dbReference type="GO" id="GO:0009982">
    <property type="term" value="F:pseudouridine synthase activity"/>
    <property type="evidence" value="ECO:0007669"/>
    <property type="project" value="InterPro"/>
</dbReference>
<dbReference type="InterPro" id="IPR050188">
    <property type="entry name" value="RluA_PseudoU_synthase"/>
</dbReference>
<dbReference type="InterPro" id="IPR006224">
    <property type="entry name" value="PsdUridine_synth_RluA-like_CS"/>
</dbReference>
<organism evidence="2 3">
    <name type="scientific">candidate division KSB3 bacterium</name>
    <dbReference type="NCBI Taxonomy" id="2044937"/>
    <lineage>
        <taxon>Bacteria</taxon>
        <taxon>candidate division KSB3</taxon>
    </lineage>
</organism>
<name>A0A9D5Q568_9BACT</name>
<comment type="caution">
    <text evidence="2">The sequence shown here is derived from an EMBL/GenBank/DDBJ whole genome shotgun (WGS) entry which is preliminary data.</text>
</comment>